<dbReference type="GeneID" id="19945143"/>
<evidence type="ECO:0000313" key="1">
    <source>
        <dbReference type="EMBL" id="EQC37986.1"/>
    </source>
</evidence>
<reference evidence="1 2" key="1">
    <citation type="submission" date="2012-04" db="EMBL/GenBank/DDBJ databases">
        <title>The Genome Sequence of Saprolegnia declina VS20.</title>
        <authorList>
            <consortium name="The Broad Institute Genome Sequencing Platform"/>
            <person name="Russ C."/>
            <person name="Nusbaum C."/>
            <person name="Tyler B."/>
            <person name="van West P."/>
            <person name="Dieguez-Uribeondo J."/>
            <person name="de Bruijn I."/>
            <person name="Tripathy S."/>
            <person name="Jiang R."/>
            <person name="Young S.K."/>
            <person name="Zeng Q."/>
            <person name="Gargeya S."/>
            <person name="Fitzgerald M."/>
            <person name="Haas B."/>
            <person name="Abouelleil A."/>
            <person name="Alvarado L."/>
            <person name="Arachchi H.M."/>
            <person name="Berlin A."/>
            <person name="Chapman S.B."/>
            <person name="Goldberg J."/>
            <person name="Griggs A."/>
            <person name="Gujja S."/>
            <person name="Hansen M."/>
            <person name="Howarth C."/>
            <person name="Imamovic A."/>
            <person name="Larimer J."/>
            <person name="McCowen C."/>
            <person name="Montmayeur A."/>
            <person name="Murphy C."/>
            <person name="Neiman D."/>
            <person name="Pearson M."/>
            <person name="Priest M."/>
            <person name="Roberts A."/>
            <person name="Saif S."/>
            <person name="Shea T."/>
            <person name="Sisk P."/>
            <person name="Sykes S."/>
            <person name="Wortman J."/>
            <person name="Nusbaum C."/>
            <person name="Birren B."/>
        </authorList>
    </citation>
    <scope>NUCLEOTIDE SEQUENCE [LARGE SCALE GENOMIC DNA]</scope>
    <source>
        <strain evidence="1 2">VS20</strain>
    </source>
</reference>
<sequence length="520" mass="57296">MQPRTISDLHAFLSSSNPDRPRLCPEPISLGNRLVLRRATPADKDALVAFNGTAHGHMTKFGGWTKDRFEAQDGSGVLPPKAGPESFTVIVDTSKNDLIVSSCQSIPQVWCYGIPNKRDAPSSLHVPLTVVRPEAIGTLEAYRGRGLIAEHFKVHHAWAAALRSELQFIGGIPSYYTRFGYELCPRRGVSYTGHLANIPPLHATAEPVRFRKATTDDVPFLDRVARAASLAREGIHSDADAAQWRFLVSELWAGSYGTRPFYIIETNDDASHPIGFVRLNLHKTVTRFELDEASNVPSKLSWADVTPALLRWLPRNYLDNCVPFQHLVESLEAQATGADTAAIAPRTQELPANWSFTLELGGCHPGLRAVPSSYVPIQTPSDHWYTRIPSWTAFLRAIAPVLEHRLASDAAFYAVSRTIVLHKAFRVVGGGTRLRIECGRVAAIDDIPRGVSENDLVKAEPDADRVLLPGTIACSLFLGHRTLSELLHQQHQVHVSAPHVPTLLDVLFPPMANDEIHGLQ</sequence>
<dbReference type="InParanoid" id="T0QTH0"/>
<dbReference type="OMA" id="DHWYTRI"/>
<gene>
    <name evidence="1" type="ORF">SDRG_04416</name>
</gene>
<dbReference type="VEuPathDB" id="FungiDB:SDRG_04416"/>
<dbReference type="RefSeq" id="XP_008608313.1">
    <property type="nucleotide sequence ID" value="XM_008610091.1"/>
</dbReference>
<proteinExistence type="predicted"/>
<protein>
    <submittedName>
        <fullName evidence="1">Uncharacterized protein</fullName>
    </submittedName>
</protein>
<dbReference type="InterPro" id="IPR016181">
    <property type="entry name" value="Acyl_CoA_acyltransferase"/>
</dbReference>
<dbReference type="OrthoDB" id="2107414at2759"/>
<dbReference type="Gene3D" id="3.40.630.30">
    <property type="match status" value="1"/>
</dbReference>
<keyword evidence="2" id="KW-1185">Reference proteome</keyword>
<evidence type="ECO:0000313" key="2">
    <source>
        <dbReference type="Proteomes" id="UP000030762"/>
    </source>
</evidence>
<dbReference type="eggNOG" id="ENOG502STJZ">
    <property type="taxonomic scope" value="Eukaryota"/>
</dbReference>
<dbReference type="SUPFAM" id="SSF55729">
    <property type="entry name" value="Acyl-CoA N-acyltransferases (Nat)"/>
    <property type="match status" value="1"/>
</dbReference>
<name>T0QTH0_SAPDV</name>
<accession>T0QTH0</accession>
<organism evidence="1 2">
    <name type="scientific">Saprolegnia diclina (strain VS20)</name>
    <dbReference type="NCBI Taxonomy" id="1156394"/>
    <lineage>
        <taxon>Eukaryota</taxon>
        <taxon>Sar</taxon>
        <taxon>Stramenopiles</taxon>
        <taxon>Oomycota</taxon>
        <taxon>Saprolegniomycetes</taxon>
        <taxon>Saprolegniales</taxon>
        <taxon>Saprolegniaceae</taxon>
        <taxon>Saprolegnia</taxon>
    </lineage>
</organism>
<dbReference type="EMBL" id="JH767142">
    <property type="protein sequence ID" value="EQC37986.1"/>
    <property type="molecule type" value="Genomic_DNA"/>
</dbReference>
<dbReference type="Proteomes" id="UP000030762">
    <property type="component" value="Unassembled WGS sequence"/>
</dbReference>
<dbReference type="AlphaFoldDB" id="T0QTH0"/>